<organism evidence="9 10">
    <name type="scientific">Carpediemonas membranifera</name>
    <dbReference type="NCBI Taxonomy" id="201153"/>
    <lineage>
        <taxon>Eukaryota</taxon>
        <taxon>Metamonada</taxon>
        <taxon>Carpediemonas-like organisms</taxon>
        <taxon>Carpediemonas</taxon>
    </lineage>
</organism>
<gene>
    <name evidence="9" type="ORF">J8273_3657</name>
</gene>
<dbReference type="CDD" id="cd00959">
    <property type="entry name" value="DeoC"/>
    <property type="match status" value="1"/>
</dbReference>
<evidence type="ECO:0000256" key="8">
    <source>
        <dbReference type="ARBA" id="ARBA00048791"/>
    </source>
</evidence>
<evidence type="ECO:0000313" key="10">
    <source>
        <dbReference type="Proteomes" id="UP000717585"/>
    </source>
</evidence>
<dbReference type="GO" id="GO:0004139">
    <property type="term" value="F:deoxyribose-phosphate aldolase activity"/>
    <property type="evidence" value="ECO:0007669"/>
    <property type="project" value="UniProtKB-EC"/>
</dbReference>
<keyword evidence="5" id="KW-0704">Schiff base</keyword>
<dbReference type="OrthoDB" id="70823at2759"/>
<dbReference type="GO" id="GO:0046386">
    <property type="term" value="P:deoxyribose phosphate catabolic process"/>
    <property type="evidence" value="ECO:0007669"/>
    <property type="project" value="UniProtKB-UniPathway"/>
</dbReference>
<keyword evidence="10" id="KW-1185">Reference proteome</keyword>
<dbReference type="EC" id="4.1.2.4" evidence="3"/>
<dbReference type="GO" id="GO:0016052">
    <property type="term" value="P:carbohydrate catabolic process"/>
    <property type="evidence" value="ECO:0007669"/>
    <property type="project" value="TreeGrafter"/>
</dbReference>
<comment type="pathway">
    <text evidence="1">Carbohydrate degradation; 2-deoxy-D-ribose 1-phosphate degradation; D-glyceraldehyde 3-phosphate and acetaldehyde from 2-deoxy-alpha-D-ribose 1-phosphate: step 2/2.</text>
</comment>
<dbReference type="PANTHER" id="PTHR10889:SF3">
    <property type="entry name" value="DEOXYRIBOSE-PHOSPHATE ALDOLASE"/>
    <property type="match status" value="1"/>
</dbReference>
<evidence type="ECO:0000256" key="6">
    <source>
        <dbReference type="ARBA" id="ARBA00031814"/>
    </source>
</evidence>
<keyword evidence="4" id="KW-0456">Lyase</keyword>
<protein>
    <recommendedName>
        <fullName evidence="3">deoxyribose-phosphate aldolase</fullName>
        <ecNumber evidence="3">4.1.2.4</ecNumber>
    </recommendedName>
    <alternativeName>
        <fullName evidence="7">2-deoxy-D-ribose 5-phosphate aldolase</fullName>
    </alternativeName>
    <alternativeName>
        <fullName evidence="6">Phosphodeoxyriboaldolase</fullName>
    </alternativeName>
</protein>
<dbReference type="InterPro" id="IPR002915">
    <property type="entry name" value="DeoC/FbaB/LacD_aldolase"/>
</dbReference>
<dbReference type="EMBL" id="JAHDYR010000013">
    <property type="protein sequence ID" value="KAG9394685.1"/>
    <property type="molecule type" value="Genomic_DNA"/>
</dbReference>
<evidence type="ECO:0000256" key="3">
    <source>
        <dbReference type="ARBA" id="ARBA00012515"/>
    </source>
</evidence>
<evidence type="ECO:0000256" key="2">
    <source>
        <dbReference type="ARBA" id="ARBA00009473"/>
    </source>
</evidence>
<accession>A0A8J6AX41</accession>
<dbReference type="NCBIfam" id="TIGR00126">
    <property type="entry name" value="deoC"/>
    <property type="match status" value="1"/>
</dbReference>
<reference evidence="9" key="1">
    <citation type="submission" date="2021-05" db="EMBL/GenBank/DDBJ databases">
        <title>A free-living protist that lacks canonical eukaryotic 1 DNA replication and segregation systems.</title>
        <authorList>
            <person name="Salas-Leiva D.E."/>
            <person name="Tromer E.C."/>
            <person name="Curtis B.A."/>
            <person name="Jerlstrom-Hultqvist J."/>
            <person name="Kolisko M."/>
            <person name="Yi Z."/>
            <person name="Salas-Leiva J.S."/>
            <person name="Gallot-Lavallee L."/>
            <person name="Kops G.J.P.L."/>
            <person name="Archibald J.M."/>
            <person name="Simpson A.G.B."/>
            <person name="Roger A.J."/>
        </authorList>
    </citation>
    <scope>NUCLEOTIDE SEQUENCE</scope>
    <source>
        <strain evidence="9">BICM</strain>
    </source>
</reference>
<dbReference type="PANTHER" id="PTHR10889">
    <property type="entry name" value="DEOXYRIBOSE-PHOSPHATE ALDOLASE"/>
    <property type="match status" value="1"/>
</dbReference>
<dbReference type="AlphaFoldDB" id="A0A8J6AX41"/>
<comment type="catalytic activity">
    <reaction evidence="8">
        <text>2-deoxy-D-ribose 5-phosphate = D-glyceraldehyde 3-phosphate + acetaldehyde</text>
        <dbReference type="Rhea" id="RHEA:12821"/>
        <dbReference type="ChEBI" id="CHEBI:15343"/>
        <dbReference type="ChEBI" id="CHEBI:59776"/>
        <dbReference type="ChEBI" id="CHEBI:62877"/>
        <dbReference type="EC" id="4.1.2.4"/>
    </reaction>
</comment>
<evidence type="ECO:0000256" key="4">
    <source>
        <dbReference type="ARBA" id="ARBA00023239"/>
    </source>
</evidence>
<dbReference type="InterPro" id="IPR011343">
    <property type="entry name" value="DeoC"/>
</dbReference>
<dbReference type="UniPathway" id="UPA00002">
    <property type="reaction ID" value="UER00468"/>
</dbReference>
<name>A0A8J6AX41_9EUKA</name>
<proteinExistence type="inferred from homology"/>
<comment type="caution">
    <text evidence="9">The sequence shown here is derived from an EMBL/GenBank/DDBJ whole genome shotgun (WGS) entry which is preliminary data.</text>
</comment>
<evidence type="ECO:0000256" key="5">
    <source>
        <dbReference type="ARBA" id="ARBA00023270"/>
    </source>
</evidence>
<dbReference type="SUPFAM" id="SSF51569">
    <property type="entry name" value="Aldolase"/>
    <property type="match status" value="1"/>
</dbReference>
<sequence>MDLLYIQSLNVVKKKILIARDLMPFDPATVPVIIDAAKAVAKADASTAARAISVLDLTSLNDNDTDAVIEALCKRAVNTAGHTAAVCVYAPFIKTARAALGENPVKIATVVNFPAGGNDVEAVKAETEAAVADGADEIDLVLPYKAFLAGDIATCEAMLDTTRAACGTKAGMKVILESGYFDDLAKVYNAARLCIKHGANFVKTSTGKIPVGATPEAAVTMITAVRDAKAEDGAICGFKAAGGVRTTADAAHYIAIADNIMGEGWAAPATFRFGASGVLTALLETYGVDQSGEAKPTGNY</sequence>
<dbReference type="Pfam" id="PF01791">
    <property type="entry name" value="DeoC"/>
    <property type="match status" value="1"/>
</dbReference>
<dbReference type="GO" id="GO:0009264">
    <property type="term" value="P:deoxyribonucleotide catabolic process"/>
    <property type="evidence" value="ECO:0007669"/>
    <property type="project" value="InterPro"/>
</dbReference>
<comment type="similarity">
    <text evidence="2">Belongs to the DeoC/FbaB aldolase family. DeoC type 2 subfamily.</text>
</comment>
<evidence type="ECO:0000256" key="7">
    <source>
        <dbReference type="ARBA" id="ARBA00032755"/>
    </source>
</evidence>
<dbReference type="Gene3D" id="3.20.20.70">
    <property type="entry name" value="Aldolase class I"/>
    <property type="match status" value="1"/>
</dbReference>
<evidence type="ECO:0000256" key="1">
    <source>
        <dbReference type="ARBA" id="ARBA00004816"/>
    </source>
</evidence>
<dbReference type="Proteomes" id="UP000717585">
    <property type="component" value="Unassembled WGS sequence"/>
</dbReference>
<dbReference type="SMART" id="SM01133">
    <property type="entry name" value="DeoC"/>
    <property type="match status" value="1"/>
</dbReference>
<evidence type="ECO:0000313" key="9">
    <source>
        <dbReference type="EMBL" id="KAG9394685.1"/>
    </source>
</evidence>
<dbReference type="InterPro" id="IPR013785">
    <property type="entry name" value="Aldolase_TIM"/>
</dbReference>
<dbReference type="GO" id="GO:0005737">
    <property type="term" value="C:cytoplasm"/>
    <property type="evidence" value="ECO:0007669"/>
    <property type="project" value="InterPro"/>
</dbReference>